<evidence type="ECO:0000259" key="5">
    <source>
        <dbReference type="PROSITE" id="PS50048"/>
    </source>
</evidence>
<evidence type="ECO:0000256" key="1">
    <source>
        <dbReference type="ARBA" id="ARBA00004123"/>
    </source>
</evidence>
<name>A0A9Q8Z156_CURCL</name>
<dbReference type="Proteomes" id="UP001056012">
    <property type="component" value="Chromosome 1"/>
</dbReference>
<dbReference type="SUPFAM" id="SSF57701">
    <property type="entry name" value="Zn2/Cys6 DNA-binding domain"/>
    <property type="match status" value="1"/>
</dbReference>
<keyword evidence="3" id="KW-0539">Nucleus</keyword>
<dbReference type="InterPro" id="IPR036864">
    <property type="entry name" value="Zn2-C6_fun-type_DNA-bd_sf"/>
</dbReference>
<dbReference type="InterPro" id="IPR007219">
    <property type="entry name" value="XnlR_reg_dom"/>
</dbReference>
<dbReference type="Pfam" id="PF00172">
    <property type="entry name" value="Zn_clus"/>
    <property type="match status" value="1"/>
</dbReference>
<evidence type="ECO:0000256" key="3">
    <source>
        <dbReference type="ARBA" id="ARBA00023242"/>
    </source>
</evidence>
<dbReference type="GO" id="GO:0005634">
    <property type="term" value="C:nucleus"/>
    <property type="evidence" value="ECO:0007669"/>
    <property type="project" value="UniProtKB-SubCell"/>
</dbReference>
<dbReference type="PANTHER" id="PTHR31001:SF40">
    <property type="entry name" value="ZN(II)2CYS6 TRANSCRIPTION FACTOR (EUROFUNG)"/>
    <property type="match status" value="1"/>
</dbReference>
<dbReference type="GO" id="GO:0006351">
    <property type="term" value="P:DNA-templated transcription"/>
    <property type="evidence" value="ECO:0007669"/>
    <property type="project" value="InterPro"/>
</dbReference>
<evidence type="ECO:0000256" key="2">
    <source>
        <dbReference type="ARBA" id="ARBA00022723"/>
    </source>
</evidence>
<dbReference type="InterPro" id="IPR050613">
    <property type="entry name" value="Sec_Metabolite_Reg"/>
</dbReference>
<feature type="region of interest" description="Disordered" evidence="4">
    <location>
        <begin position="117"/>
        <end position="147"/>
    </location>
</feature>
<dbReference type="VEuPathDB" id="FungiDB:yc1106_00464"/>
<feature type="compositionally biased region" description="Low complexity" evidence="4">
    <location>
        <begin position="698"/>
        <end position="710"/>
    </location>
</feature>
<accession>A0A9Q8Z156</accession>
<dbReference type="OrthoDB" id="424974at2759"/>
<dbReference type="GO" id="GO:0000981">
    <property type="term" value="F:DNA-binding transcription factor activity, RNA polymerase II-specific"/>
    <property type="evidence" value="ECO:0007669"/>
    <property type="project" value="InterPro"/>
</dbReference>
<proteinExistence type="predicted"/>
<evidence type="ECO:0000313" key="7">
    <source>
        <dbReference type="Proteomes" id="UP001056012"/>
    </source>
</evidence>
<feature type="region of interest" description="Disordered" evidence="4">
    <location>
        <begin position="662"/>
        <end position="727"/>
    </location>
</feature>
<comment type="subcellular location">
    <subcellularLocation>
        <location evidence="1">Nucleus</location>
    </subcellularLocation>
</comment>
<evidence type="ECO:0000256" key="4">
    <source>
        <dbReference type="SAM" id="MobiDB-lite"/>
    </source>
</evidence>
<dbReference type="Gene3D" id="4.10.240.10">
    <property type="entry name" value="Zn(2)-C6 fungal-type DNA-binding domain"/>
    <property type="match status" value="1"/>
</dbReference>
<sequence>MSTASLPSQDGIPWPSQMPATAAVERKAQQPQPRVRRRNRLITSCLECRRRKLKCDKGQPCTHCTKNSRTCVFIAQGLDADAQAKLAEVKEQMGMLERSLEEGIARKTESNTRSPYIFSKLSNLPGHSQHSDNEDDEETRDLRPTGLVTEDATYYEPEDDTNDDLVDLGFRMGKIRITERIGGLVRPKFSDELAQHMKDMPHHENASQANIDEDPSWLAPSQDYVAPSSNFMLASGLDSASLASYLPARFVVDKLIAHYWVAVHTVARVVHRPSFERQYQNFWIRVNMGMEPRSSFQAVLFAAMLSSVVSMSEDRVRTEFQVDKRTLTNTFREGTEAALAKANFLRTTKLETLQAFVMYLIPLCRNEVSRAHSALTGSLIRLAECMGLHRDPAAYSKSPIEIHVRRMVWYQICFLDLRTCEAVGPRPQIRLDDYDTRFPLNVDDDDLDRAERREPGVDVSKDSTRFTDMTISRMRFEAYEMHRFLWIERPKLDEKRTGDKNQVTITSILSRVQSFLAAMEKKYVPMLSKSNPLHVLASELHGIVSNRLYVSILQKYISSARNKMPERLRQLVLSAATMILEHGMAIEQHPILSCWSWIVGALHQHHCALLLVGEVSMTKPGPAMEQRIWRCIDYSLDLPPGLSNEEKTKSILTELMGKTKKYSDMKRVRPPIKAQQAPNPPPNLIQRPQEDQTTRQESTSASNSSVSPPSHGMGGESMAQQFVPPPYPPAVPNGSVLGPKGNRFVGAIPTVDWGTIDLPASVPVAQPAVYSDFVPNSASTYVPSTSIEQYRGGSDSSPSSAIYGMTPGSTGSSNPMDAINEIDWNDVERMFGSAEMGVGNMLIPPYSFPQFPVQDLQWPAQYGLQ</sequence>
<dbReference type="CDD" id="cd00067">
    <property type="entry name" value="GAL4"/>
    <property type="match status" value="1"/>
</dbReference>
<dbReference type="PANTHER" id="PTHR31001">
    <property type="entry name" value="UNCHARACTERIZED TRANSCRIPTIONAL REGULATORY PROTEIN"/>
    <property type="match status" value="1"/>
</dbReference>
<dbReference type="EMBL" id="CP089274">
    <property type="protein sequence ID" value="USP73190.1"/>
    <property type="molecule type" value="Genomic_DNA"/>
</dbReference>
<dbReference type="InterPro" id="IPR001138">
    <property type="entry name" value="Zn2Cys6_DnaBD"/>
</dbReference>
<keyword evidence="7" id="KW-1185">Reference proteome</keyword>
<organism evidence="6 7">
    <name type="scientific">Curvularia clavata</name>
    <dbReference type="NCBI Taxonomy" id="95742"/>
    <lineage>
        <taxon>Eukaryota</taxon>
        <taxon>Fungi</taxon>
        <taxon>Dikarya</taxon>
        <taxon>Ascomycota</taxon>
        <taxon>Pezizomycotina</taxon>
        <taxon>Dothideomycetes</taxon>
        <taxon>Pleosporomycetidae</taxon>
        <taxon>Pleosporales</taxon>
        <taxon>Pleosporineae</taxon>
        <taxon>Pleosporaceae</taxon>
        <taxon>Curvularia</taxon>
    </lineage>
</organism>
<dbReference type="PROSITE" id="PS50048">
    <property type="entry name" value="ZN2_CY6_FUNGAL_2"/>
    <property type="match status" value="1"/>
</dbReference>
<feature type="domain" description="Zn(2)-C6 fungal-type" evidence="5">
    <location>
        <begin position="44"/>
        <end position="73"/>
    </location>
</feature>
<dbReference type="SMART" id="SM00066">
    <property type="entry name" value="GAL4"/>
    <property type="match status" value="1"/>
</dbReference>
<dbReference type="SMART" id="SM00906">
    <property type="entry name" value="Fungal_trans"/>
    <property type="match status" value="1"/>
</dbReference>
<feature type="region of interest" description="Disordered" evidence="4">
    <location>
        <begin position="1"/>
        <end position="36"/>
    </location>
</feature>
<reference evidence="6" key="1">
    <citation type="submission" date="2021-12" db="EMBL/GenBank/DDBJ databases">
        <title>Curvularia clavata genome.</title>
        <authorList>
            <person name="Cao Y."/>
        </authorList>
    </citation>
    <scope>NUCLEOTIDE SEQUENCE</scope>
    <source>
        <strain evidence="6">Yc1106</strain>
    </source>
</reference>
<dbReference type="AlphaFoldDB" id="A0A9Q8Z156"/>
<dbReference type="PROSITE" id="PS00463">
    <property type="entry name" value="ZN2_CY6_FUNGAL_1"/>
    <property type="match status" value="1"/>
</dbReference>
<protein>
    <recommendedName>
        <fullName evidence="5">Zn(2)-C6 fungal-type domain-containing protein</fullName>
    </recommendedName>
</protein>
<evidence type="ECO:0000313" key="6">
    <source>
        <dbReference type="EMBL" id="USP73190.1"/>
    </source>
</evidence>
<keyword evidence="2" id="KW-0479">Metal-binding</keyword>
<dbReference type="GO" id="GO:0008270">
    <property type="term" value="F:zinc ion binding"/>
    <property type="evidence" value="ECO:0007669"/>
    <property type="project" value="InterPro"/>
</dbReference>
<gene>
    <name evidence="6" type="ORF">yc1106_00464</name>
</gene>
<dbReference type="CDD" id="cd12148">
    <property type="entry name" value="fungal_TF_MHR"/>
    <property type="match status" value="1"/>
</dbReference>
<dbReference type="Pfam" id="PF04082">
    <property type="entry name" value="Fungal_trans"/>
    <property type="match status" value="1"/>
</dbReference>
<dbReference type="GO" id="GO:0003677">
    <property type="term" value="F:DNA binding"/>
    <property type="evidence" value="ECO:0007669"/>
    <property type="project" value="InterPro"/>
</dbReference>